<dbReference type="KEGG" id="rpe:RPE_1841"/>
<gene>
    <name evidence="2" type="ordered locus">RPE_1841</name>
</gene>
<proteinExistence type="predicted"/>
<evidence type="ECO:0008006" key="3">
    <source>
        <dbReference type="Google" id="ProtNLM"/>
    </source>
</evidence>
<reference evidence="2" key="1">
    <citation type="submission" date="2006-09" db="EMBL/GenBank/DDBJ databases">
        <title>Complete sequence of Rhodopseudomonas palustris BisA53.</title>
        <authorList>
            <consortium name="US DOE Joint Genome Institute"/>
            <person name="Copeland A."/>
            <person name="Lucas S."/>
            <person name="Lapidus A."/>
            <person name="Barry K."/>
            <person name="Detter J.C."/>
            <person name="Glavina del Rio T."/>
            <person name="Hammon N."/>
            <person name="Israni S."/>
            <person name="Dalin E."/>
            <person name="Tice H."/>
            <person name="Pitluck S."/>
            <person name="Chain P."/>
            <person name="Malfatti S."/>
            <person name="Shin M."/>
            <person name="Vergez L."/>
            <person name="Schmutz J."/>
            <person name="Larimer F."/>
            <person name="Land M."/>
            <person name="Hauser L."/>
            <person name="Pelletier D.A."/>
            <person name="Kyrpides N."/>
            <person name="Kim E."/>
            <person name="Harwood C.S."/>
            <person name="Oda Y."/>
            <person name="Richardson P."/>
        </authorList>
    </citation>
    <scope>NUCLEOTIDE SEQUENCE [LARGE SCALE GENOMIC DNA]</scope>
    <source>
        <strain evidence="2">BisA53</strain>
    </source>
</reference>
<sequence>MMATSKKIQEQEPGAIEALLPWHAAGTLNAQDKRLVDDALLRDPDLARQYAVIQDECAAAIQLNESLGAPSPRALEKLLASIDAEPTYGRAGSTSWFTGLFAALSPRTLAWSAVAAAAVLLLQAGAIGSLLLQQGPGAPFQTADDRSPPSPGIAPRVAPPPMAAPAPRPTESQTQRMAEAPALRSEPITRSLAPEPAPRALVRFTPDARVSDIITLLDAYQAKIVESTQGGLFRLQFGDRPLPRPDLDRLLARLQAEEIVSQAGVAP</sequence>
<evidence type="ECO:0000256" key="1">
    <source>
        <dbReference type="SAM" id="MobiDB-lite"/>
    </source>
</evidence>
<feature type="region of interest" description="Disordered" evidence="1">
    <location>
        <begin position="138"/>
        <end position="194"/>
    </location>
</feature>
<dbReference type="HOGENOM" id="CLU_076027_0_0_5"/>
<dbReference type="eggNOG" id="COG5662">
    <property type="taxonomic scope" value="Bacteria"/>
</dbReference>
<dbReference type="EMBL" id="CP000463">
    <property type="protein sequence ID" value="ABJ05789.1"/>
    <property type="molecule type" value="Genomic_DNA"/>
</dbReference>
<dbReference type="AlphaFoldDB" id="Q07QJ5"/>
<feature type="compositionally biased region" description="Pro residues" evidence="1">
    <location>
        <begin position="148"/>
        <end position="168"/>
    </location>
</feature>
<accession>Q07QJ5</accession>
<protein>
    <recommendedName>
        <fullName evidence="3">Transmembrane anti-sigma factor</fullName>
    </recommendedName>
</protein>
<organism evidence="2">
    <name type="scientific">Rhodopseudomonas palustris (strain BisA53)</name>
    <dbReference type="NCBI Taxonomy" id="316055"/>
    <lineage>
        <taxon>Bacteria</taxon>
        <taxon>Pseudomonadati</taxon>
        <taxon>Pseudomonadota</taxon>
        <taxon>Alphaproteobacteria</taxon>
        <taxon>Hyphomicrobiales</taxon>
        <taxon>Nitrobacteraceae</taxon>
        <taxon>Rhodopseudomonas</taxon>
    </lineage>
</organism>
<dbReference type="OrthoDB" id="7877390at2"/>
<dbReference type="STRING" id="316055.RPE_1841"/>
<evidence type="ECO:0000313" key="2">
    <source>
        <dbReference type="EMBL" id="ABJ05789.1"/>
    </source>
</evidence>
<name>Q07QJ5_RHOP5</name>